<dbReference type="InterPro" id="IPR002656">
    <property type="entry name" value="Acyl_transf_3_dom"/>
</dbReference>
<feature type="transmembrane region" description="Helical" evidence="7">
    <location>
        <begin position="213"/>
        <end position="232"/>
    </location>
</feature>
<sequence length="315" mass="34793">MCLFDEFAHVAVPVFVMISGVLFLNPAKEVTYDRVFKKYLPRLGVAFAVWSVLYAFYLTAIATESIQSNGLLLTYVCNLIRGPLHFWFIPMIAGLYLITPLLRSFTSDANLRKAFLLLGLIFALALPSISDLLALSSEPHVVAFASAYNNLVGDFNFQFAVGYSFYFVLGYHLSTIKVHRPIAFLVVGVLALAAGTWLVFMQSGMEGKPNVTLMTNFRVFVFTGSVGLFAFAKETMQFWSPSAKVAGCVRWLSDRVFGVYLVHLFVIYAFEAVGLNAVSFNTFLAIPVATLAVFGVSLLLVAAIRAIPRVGKWLT</sequence>
<feature type="transmembrane region" description="Helical" evidence="7">
    <location>
        <begin position="182"/>
        <end position="201"/>
    </location>
</feature>
<feature type="transmembrane region" description="Helical" evidence="7">
    <location>
        <begin position="6"/>
        <end position="27"/>
    </location>
</feature>
<dbReference type="GO" id="GO:0009246">
    <property type="term" value="P:enterobacterial common antigen biosynthetic process"/>
    <property type="evidence" value="ECO:0007669"/>
    <property type="project" value="TreeGrafter"/>
</dbReference>
<keyword evidence="3" id="KW-1003">Cell membrane</keyword>
<protein>
    <submittedName>
        <fullName evidence="9">Surface polysaccharide O-acyltransferase, integral membrane enzyme</fullName>
    </submittedName>
</protein>
<evidence type="ECO:0000259" key="8">
    <source>
        <dbReference type="Pfam" id="PF01757"/>
    </source>
</evidence>
<reference evidence="10" key="1">
    <citation type="submission" date="2016-10" db="EMBL/GenBank/DDBJ databases">
        <authorList>
            <person name="Varghese N."/>
        </authorList>
    </citation>
    <scope>NUCLEOTIDE SEQUENCE [LARGE SCALE GENOMIC DNA]</scope>
    <source>
        <strain evidence="10">DSM 21843</strain>
    </source>
</reference>
<keyword evidence="10" id="KW-1185">Reference proteome</keyword>
<evidence type="ECO:0000313" key="9">
    <source>
        <dbReference type="EMBL" id="SEO54933.1"/>
    </source>
</evidence>
<dbReference type="PANTHER" id="PTHR40074">
    <property type="entry name" value="O-ACETYLTRANSFERASE WECH"/>
    <property type="match status" value="1"/>
</dbReference>
<keyword evidence="9" id="KW-0012">Acyltransferase</keyword>
<dbReference type="EMBL" id="FOEC01000002">
    <property type="protein sequence ID" value="SEO54933.1"/>
    <property type="molecule type" value="Genomic_DNA"/>
</dbReference>
<evidence type="ECO:0000256" key="5">
    <source>
        <dbReference type="ARBA" id="ARBA00022989"/>
    </source>
</evidence>
<feature type="transmembrane region" description="Helical" evidence="7">
    <location>
        <begin position="252"/>
        <end position="270"/>
    </location>
</feature>
<comment type="subcellular location">
    <subcellularLocation>
        <location evidence="1">Cell membrane</location>
        <topology evidence="1">Multi-pass membrane protein</topology>
    </subcellularLocation>
</comment>
<evidence type="ECO:0000313" key="10">
    <source>
        <dbReference type="Proteomes" id="UP000182975"/>
    </source>
</evidence>
<evidence type="ECO:0000256" key="3">
    <source>
        <dbReference type="ARBA" id="ARBA00022475"/>
    </source>
</evidence>
<feature type="transmembrane region" description="Helical" evidence="7">
    <location>
        <begin position="114"/>
        <end position="135"/>
    </location>
</feature>
<accession>A0A1H8QM94</accession>
<dbReference type="STRING" id="79604.AAY81_08570"/>
<comment type="similarity">
    <text evidence="2">Belongs to the acyltransferase 3 family.</text>
</comment>
<feature type="transmembrane region" description="Helical" evidence="7">
    <location>
        <begin position="155"/>
        <end position="173"/>
    </location>
</feature>
<evidence type="ECO:0000256" key="1">
    <source>
        <dbReference type="ARBA" id="ARBA00004651"/>
    </source>
</evidence>
<keyword evidence="4 7" id="KW-0812">Transmembrane</keyword>
<dbReference type="PANTHER" id="PTHR40074:SF2">
    <property type="entry name" value="O-ACETYLTRANSFERASE WECH"/>
    <property type="match status" value="1"/>
</dbReference>
<feature type="transmembrane region" description="Helical" evidence="7">
    <location>
        <begin position="82"/>
        <end position="102"/>
    </location>
</feature>
<dbReference type="AlphaFoldDB" id="A0A1H8QM94"/>
<evidence type="ECO:0000256" key="6">
    <source>
        <dbReference type="ARBA" id="ARBA00023136"/>
    </source>
</evidence>
<gene>
    <name evidence="9" type="ORF">SAMN02910314_00529</name>
</gene>
<dbReference type="GO" id="GO:0005886">
    <property type="term" value="C:plasma membrane"/>
    <property type="evidence" value="ECO:0007669"/>
    <property type="project" value="UniProtKB-SubCell"/>
</dbReference>
<dbReference type="GO" id="GO:0016413">
    <property type="term" value="F:O-acetyltransferase activity"/>
    <property type="evidence" value="ECO:0007669"/>
    <property type="project" value="TreeGrafter"/>
</dbReference>
<dbReference type="Pfam" id="PF01757">
    <property type="entry name" value="Acyl_transf_3"/>
    <property type="match status" value="1"/>
</dbReference>
<feature type="transmembrane region" description="Helical" evidence="7">
    <location>
        <begin position="39"/>
        <end position="62"/>
    </location>
</feature>
<keyword evidence="9" id="KW-0808">Transferase</keyword>
<organism evidence="9 10">
    <name type="scientific">Denitrobacterium detoxificans</name>
    <dbReference type="NCBI Taxonomy" id="79604"/>
    <lineage>
        <taxon>Bacteria</taxon>
        <taxon>Bacillati</taxon>
        <taxon>Actinomycetota</taxon>
        <taxon>Coriobacteriia</taxon>
        <taxon>Eggerthellales</taxon>
        <taxon>Eggerthellaceae</taxon>
        <taxon>Denitrobacterium</taxon>
    </lineage>
</organism>
<evidence type="ECO:0000256" key="2">
    <source>
        <dbReference type="ARBA" id="ARBA00007400"/>
    </source>
</evidence>
<evidence type="ECO:0000256" key="7">
    <source>
        <dbReference type="SAM" id="Phobius"/>
    </source>
</evidence>
<keyword evidence="5 7" id="KW-1133">Transmembrane helix</keyword>
<proteinExistence type="inferred from homology"/>
<feature type="domain" description="Acyltransferase 3" evidence="8">
    <location>
        <begin position="7"/>
        <end position="301"/>
    </location>
</feature>
<dbReference type="Proteomes" id="UP000182975">
    <property type="component" value="Unassembled WGS sequence"/>
</dbReference>
<feature type="transmembrane region" description="Helical" evidence="7">
    <location>
        <begin position="282"/>
        <end position="304"/>
    </location>
</feature>
<name>A0A1H8QM94_9ACTN</name>
<keyword evidence="6 7" id="KW-0472">Membrane</keyword>
<evidence type="ECO:0000256" key="4">
    <source>
        <dbReference type="ARBA" id="ARBA00022692"/>
    </source>
</evidence>